<dbReference type="Proteomes" id="UP000026915">
    <property type="component" value="Chromosome 5"/>
</dbReference>
<protein>
    <recommendedName>
        <fullName evidence="3">Reverse transcriptase zinc-binding domain-containing protein</fullName>
    </recommendedName>
</protein>
<dbReference type="OMA" id="WINGDWR"/>
<accession>A0A061F713</accession>
<gene>
    <name evidence="1" type="ORF">TCM_025654</name>
</gene>
<sequence>MCMVMGNGHNVLFWQDEWIEGVILKDKFPRMFALASNKTGSVNEFGAWINGDWRWKINLRQSIFDWESAQWSGLLQMIAGITPLCRHLTCIFIILERAQWSGFLSFVQIFVLGEKDVRVVRRLMILDGG</sequence>
<dbReference type="Gramene" id="EOY10284">
    <property type="protein sequence ID" value="EOY10284"/>
    <property type="gene ID" value="TCM_025654"/>
</dbReference>
<dbReference type="EMBL" id="CM001883">
    <property type="protein sequence ID" value="EOY10284.1"/>
    <property type="molecule type" value="Genomic_DNA"/>
</dbReference>
<reference evidence="1 2" key="1">
    <citation type="journal article" date="2013" name="Genome Biol.">
        <title>The genome sequence of the most widely cultivated cacao type and its use to identify candidate genes regulating pod color.</title>
        <authorList>
            <person name="Motamayor J.C."/>
            <person name="Mockaitis K."/>
            <person name="Schmutz J."/>
            <person name="Haiminen N."/>
            <person name="Iii D.L."/>
            <person name="Cornejo O."/>
            <person name="Findley S.D."/>
            <person name="Zheng P."/>
            <person name="Utro F."/>
            <person name="Royaert S."/>
            <person name="Saski C."/>
            <person name="Jenkins J."/>
            <person name="Podicheti R."/>
            <person name="Zhao M."/>
            <person name="Scheffler B.E."/>
            <person name="Stack J.C."/>
            <person name="Feltus F.A."/>
            <person name="Mustiga G.M."/>
            <person name="Amores F."/>
            <person name="Phillips W."/>
            <person name="Marelli J.P."/>
            <person name="May G.D."/>
            <person name="Shapiro H."/>
            <person name="Ma J."/>
            <person name="Bustamante C.D."/>
            <person name="Schnell R.J."/>
            <person name="Main D."/>
            <person name="Gilbert D."/>
            <person name="Parida L."/>
            <person name="Kuhn D.N."/>
        </authorList>
    </citation>
    <scope>NUCLEOTIDE SEQUENCE [LARGE SCALE GENOMIC DNA]</scope>
    <source>
        <strain evidence="2">cv. Matina 1-6</strain>
    </source>
</reference>
<evidence type="ECO:0000313" key="1">
    <source>
        <dbReference type="EMBL" id="EOY10284.1"/>
    </source>
</evidence>
<keyword evidence="2" id="KW-1185">Reference proteome</keyword>
<proteinExistence type="predicted"/>
<name>A0A061F713_THECC</name>
<evidence type="ECO:0008006" key="3">
    <source>
        <dbReference type="Google" id="ProtNLM"/>
    </source>
</evidence>
<dbReference type="PANTHER" id="PTHR36617:SF5">
    <property type="entry name" value="OS05G0421675 PROTEIN"/>
    <property type="match status" value="1"/>
</dbReference>
<dbReference type="InParanoid" id="A0A061F713"/>
<organism evidence="1 2">
    <name type="scientific">Theobroma cacao</name>
    <name type="common">Cacao</name>
    <name type="synonym">Cocoa</name>
    <dbReference type="NCBI Taxonomy" id="3641"/>
    <lineage>
        <taxon>Eukaryota</taxon>
        <taxon>Viridiplantae</taxon>
        <taxon>Streptophyta</taxon>
        <taxon>Embryophyta</taxon>
        <taxon>Tracheophyta</taxon>
        <taxon>Spermatophyta</taxon>
        <taxon>Magnoliopsida</taxon>
        <taxon>eudicotyledons</taxon>
        <taxon>Gunneridae</taxon>
        <taxon>Pentapetalae</taxon>
        <taxon>rosids</taxon>
        <taxon>malvids</taxon>
        <taxon>Malvales</taxon>
        <taxon>Malvaceae</taxon>
        <taxon>Byttnerioideae</taxon>
        <taxon>Theobroma</taxon>
    </lineage>
</organism>
<dbReference type="HOGENOM" id="CLU_1952749_0_0_1"/>
<dbReference type="PANTHER" id="PTHR36617">
    <property type="entry name" value="PROTEIN, PUTATIVE-RELATED"/>
    <property type="match status" value="1"/>
</dbReference>
<dbReference type="AlphaFoldDB" id="A0A061F713"/>
<evidence type="ECO:0000313" key="2">
    <source>
        <dbReference type="Proteomes" id="UP000026915"/>
    </source>
</evidence>